<dbReference type="InterPro" id="IPR005651">
    <property type="entry name" value="Trm112-like"/>
</dbReference>
<organism evidence="2">
    <name type="scientific">Methanotorris igneus (strain DSM 5666 / JCM 11834 / Kol 5)</name>
    <dbReference type="NCBI Taxonomy" id="880724"/>
    <lineage>
        <taxon>Archaea</taxon>
        <taxon>Methanobacteriati</taxon>
        <taxon>Methanobacteriota</taxon>
        <taxon>Methanomada group</taxon>
        <taxon>Methanococci</taxon>
        <taxon>Methanococcales</taxon>
        <taxon>Methanocaldococcaceae</taxon>
        <taxon>Methanotorris</taxon>
    </lineage>
</organism>
<reference evidence="1 2" key="1">
    <citation type="submission" date="2011-05" db="EMBL/GenBank/DDBJ databases">
        <title>Complete sequence of Methanotorris igneus Kol 5.</title>
        <authorList>
            <consortium name="US DOE Joint Genome Institute"/>
            <person name="Lucas S."/>
            <person name="Han J."/>
            <person name="Lapidus A."/>
            <person name="Cheng J.-F."/>
            <person name="Goodwin L."/>
            <person name="Pitluck S."/>
            <person name="Peters L."/>
            <person name="Mikhailova N."/>
            <person name="Chertkov O."/>
            <person name="Han C."/>
            <person name="Tapia R."/>
            <person name="Land M."/>
            <person name="Hauser L."/>
            <person name="Kyrpides N."/>
            <person name="Ivanova N."/>
            <person name="Pagani I."/>
            <person name="Sieprawska-Lupa M."/>
            <person name="Whitman W."/>
            <person name="Woyke T."/>
        </authorList>
    </citation>
    <scope>NUCLEOTIDE SEQUENCE [LARGE SCALE GENOMIC DNA]</scope>
    <source>
        <strain evidence="2">DSM 5666 / JCM 11834 / Kol 5</strain>
    </source>
</reference>
<dbReference type="Pfam" id="PF03966">
    <property type="entry name" value="Trm112p"/>
    <property type="match status" value="1"/>
</dbReference>
<proteinExistence type="predicted"/>
<dbReference type="HOGENOM" id="CLU_155659_4_2_2"/>
<dbReference type="Proteomes" id="UP000009227">
    <property type="component" value="Chromosome"/>
</dbReference>
<dbReference type="STRING" id="880724.Metig_1590"/>
<dbReference type="OrthoDB" id="6467at2157"/>
<gene>
    <name evidence="1" type="ordered locus">Metig_1590</name>
</gene>
<dbReference type="EMBL" id="CP002737">
    <property type="protein sequence ID" value="AEF97123.1"/>
    <property type="molecule type" value="Genomic_DNA"/>
</dbReference>
<dbReference type="AlphaFoldDB" id="F6BBB6"/>
<dbReference type="GeneID" id="32173667"/>
<dbReference type="SUPFAM" id="SSF158997">
    <property type="entry name" value="Trm112p-like"/>
    <property type="match status" value="1"/>
</dbReference>
<evidence type="ECO:0008006" key="3">
    <source>
        <dbReference type="Google" id="ProtNLM"/>
    </source>
</evidence>
<name>F6BBB6_METIK</name>
<protein>
    <recommendedName>
        <fullName evidence="3">Trm112 family protein</fullName>
    </recommendedName>
</protein>
<accession>F6BBB6</accession>
<dbReference type="RefSeq" id="WP_013799716.1">
    <property type="nucleotide sequence ID" value="NC_015562.1"/>
</dbReference>
<dbReference type="KEGG" id="mig:Metig_1590"/>
<sequence length="53" mass="6254">MDWIEKYLNILQCPYCGGDLEYIKEKNQLICKSCKKTFDIVDGIPILLKKMKK</sequence>
<dbReference type="Gene3D" id="2.20.25.10">
    <property type="match status" value="1"/>
</dbReference>
<keyword evidence="2" id="KW-1185">Reference proteome</keyword>
<evidence type="ECO:0000313" key="2">
    <source>
        <dbReference type="Proteomes" id="UP000009227"/>
    </source>
</evidence>
<evidence type="ECO:0000313" key="1">
    <source>
        <dbReference type="EMBL" id="AEF97123.1"/>
    </source>
</evidence>